<evidence type="ECO:0000313" key="1">
    <source>
        <dbReference type="EMBL" id="CAB4601626.1"/>
    </source>
</evidence>
<dbReference type="AlphaFoldDB" id="A0A6J6GK28"/>
<evidence type="ECO:0000313" key="2">
    <source>
        <dbReference type="EMBL" id="CAB4966879.1"/>
    </source>
</evidence>
<protein>
    <submittedName>
        <fullName evidence="1">Unannotated protein</fullName>
    </submittedName>
</protein>
<reference evidence="1" key="1">
    <citation type="submission" date="2020-05" db="EMBL/GenBank/DDBJ databases">
        <authorList>
            <person name="Chiriac C."/>
            <person name="Salcher M."/>
            <person name="Ghai R."/>
            <person name="Kavagutti S V."/>
        </authorList>
    </citation>
    <scope>NUCLEOTIDE SEQUENCE</scope>
</reference>
<proteinExistence type="predicted"/>
<name>A0A6J6GK28_9ZZZZ</name>
<dbReference type="EMBL" id="CAEZTY010000135">
    <property type="protein sequence ID" value="CAB4601626.1"/>
    <property type="molecule type" value="Genomic_DNA"/>
</dbReference>
<gene>
    <name evidence="1" type="ORF">UFOPK1762_01967</name>
    <name evidence="2" type="ORF">UFOPK3785_02067</name>
</gene>
<accession>A0A6J6GK28</accession>
<sequence length="145" mass="15815">MGVQAIEIETEDSAAFGRARWPVDADAITEPFMECRDCVFGERDFVGSDVVHAHAIKPFNRGTEPDNFRDRGSAGFELPWKIVGGEPVEANIANHFAATEERRHCFEEFLATVKNADAGWAAHLVAGEGNEVGPKFLNVGGAVRN</sequence>
<dbReference type="EMBL" id="CAFBNJ010000187">
    <property type="protein sequence ID" value="CAB4966879.1"/>
    <property type="molecule type" value="Genomic_DNA"/>
</dbReference>
<organism evidence="1">
    <name type="scientific">freshwater metagenome</name>
    <dbReference type="NCBI Taxonomy" id="449393"/>
    <lineage>
        <taxon>unclassified sequences</taxon>
        <taxon>metagenomes</taxon>
        <taxon>ecological metagenomes</taxon>
    </lineage>
</organism>